<dbReference type="PANTHER" id="PTHR23416">
    <property type="entry name" value="SIALIC ACID SYNTHASE-RELATED"/>
    <property type="match status" value="1"/>
</dbReference>
<dbReference type="EMBL" id="BMCJ01000002">
    <property type="protein sequence ID" value="GGC84958.1"/>
    <property type="molecule type" value="Genomic_DNA"/>
</dbReference>
<accession>A0ABQ1NXD2</accession>
<name>A0ABQ1NXD2_9BACI</name>
<gene>
    <name evidence="3" type="ORF">GCM10007216_14560</name>
</gene>
<proteinExistence type="inferred from homology"/>
<evidence type="ECO:0000256" key="2">
    <source>
        <dbReference type="ARBA" id="ARBA00022679"/>
    </source>
</evidence>
<comment type="caution">
    <text evidence="3">The sequence shown here is derived from an EMBL/GenBank/DDBJ whole genome shotgun (WGS) entry which is preliminary data.</text>
</comment>
<keyword evidence="4" id="KW-1185">Reference proteome</keyword>
<dbReference type="InterPro" id="IPR011004">
    <property type="entry name" value="Trimer_LpxA-like_sf"/>
</dbReference>
<dbReference type="Gene3D" id="2.160.10.10">
    <property type="entry name" value="Hexapeptide repeat proteins"/>
    <property type="match status" value="1"/>
</dbReference>
<evidence type="ECO:0000313" key="3">
    <source>
        <dbReference type="EMBL" id="GGC84958.1"/>
    </source>
</evidence>
<protein>
    <recommendedName>
        <fullName evidence="5">Acetyltransferase</fullName>
    </recommendedName>
</protein>
<dbReference type="InterPro" id="IPR051159">
    <property type="entry name" value="Hexapeptide_acetyltransf"/>
</dbReference>
<dbReference type="InterPro" id="IPR001451">
    <property type="entry name" value="Hexapep"/>
</dbReference>
<evidence type="ECO:0000313" key="4">
    <source>
        <dbReference type="Proteomes" id="UP000619534"/>
    </source>
</evidence>
<comment type="similarity">
    <text evidence="1">Belongs to the transferase hexapeptide repeat family.</text>
</comment>
<reference evidence="4" key="1">
    <citation type="journal article" date="2019" name="Int. J. Syst. Evol. Microbiol.">
        <title>The Global Catalogue of Microorganisms (GCM) 10K type strain sequencing project: providing services to taxonomists for standard genome sequencing and annotation.</title>
        <authorList>
            <consortium name="The Broad Institute Genomics Platform"/>
            <consortium name="The Broad Institute Genome Sequencing Center for Infectious Disease"/>
            <person name="Wu L."/>
            <person name="Ma J."/>
        </authorList>
    </citation>
    <scope>NUCLEOTIDE SEQUENCE [LARGE SCALE GENOMIC DNA]</scope>
    <source>
        <strain evidence="4">CCM 7282</strain>
    </source>
</reference>
<dbReference type="PANTHER" id="PTHR23416:SF23">
    <property type="entry name" value="ACETYLTRANSFERASE C18B11.09C-RELATED"/>
    <property type="match status" value="1"/>
</dbReference>
<evidence type="ECO:0000256" key="1">
    <source>
        <dbReference type="ARBA" id="ARBA00007274"/>
    </source>
</evidence>
<dbReference type="RefSeq" id="WP_062442126.1">
    <property type="nucleotide sequence ID" value="NZ_BMCJ01000002.1"/>
</dbReference>
<sequence>MGIVIKIVRFFLKINQAIIKRYYFSEVTNSAKKVGRGLKVNNKTSVTNNTILGNNVNFNGMHINGNGKVHIGDNFHSGEGCLIISDIHNYNKGNAIPYDDTYIRKDVFIRDNVWVGSRVIILGGVTIGEGAIIQAGSVVVSDVPKYAIYGGHPAKHIKNRDTNHYEKLKKEGKFH</sequence>
<organism evidence="3 4">
    <name type="scientific">Thalassobacillus devorans</name>
    <dbReference type="NCBI Taxonomy" id="279813"/>
    <lineage>
        <taxon>Bacteria</taxon>
        <taxon>Bacillati</taxon>
        <taxon>Bacillota</taxon>
        <taxon>Bacilli</taxon>
        <taxon>Bacillales</taxon>
        <taxon>Bacillaceae</taxon>
        <taxon>Thalassobacillus</taxon>
    </lineage>
</organism>
<keyword evidence="2" id="KW-0808">Transferase</keyword>
<dbReference type="SUPFAM" id="SSF51161">
    <property type="entry name" value="Trimeric LpxA-like enzymes"/>
    <property type="match status" value="1"/>
</dbReference>
<evidence type="ECO:0008006" key="5">
    <source>
        <dbReference type="Google" id="ProtNLM"/>
    </source>
</evidence>
<dbReference type="CDD" id="cd04647">
    <property type="entry name" value="LbH_MAT_like"/>
    <property type="match status" value="1"/>
</dbReference>
<dbReference type="Proteomes" id="UP000619534">
    <property type="component" value="Unassembled WGS sequence"/>
</dbReference>
<dbReference type="Pfam" id="PF00132">
    <property type="entry name" value="Hexapep"/>
    <property type="match status" value="1"/>
</dbReference>